<evidence type="ECO:0000313" key="4">
    <source>
        <dbReference type="EMBL" id="TDF98005.1"/>
    </source>
</evidence>
<feature type="transmembrane region" description="Helical" evidence="3">
    <location>
        <begin position="261"/>
        <end position="283"/>
    </location>
</feature>
<dbReference type="Pfam" id="PF03323">
    <property type="entry name" value="GerA"/>
    <property type="match status" value="1"/>
</dbReference>
<comment type="similarity">
    <text evidence="1">Belongs to the GerABKA family.</text>
</comment>
<sequence length="433" mass="48370">MNDSMKPDWERKLIDDLKANADFAFTTISASGQLSTLYYLKSLVNLSETIAIMEQLLVESTQADPSSDEAIVSLLEGKVILRQSDCDKPIVLSPVQLQVSRQIMQPQNEQPIQVAFDSFTEDLNRNIGLIRKKIVRQDVEVDYFRAGSNTRRKVAFIYVKGEANHQVVEFIKQKLHTNISNELNNVEDLLKMLDQPRISLVPTYISTELPGEAAQNLLDGKVVILMDQFPFALAFPAIIKDLWSLKSDLNNPTLNRFFYRFIRIVGIIFAIVTPGLYIVLNAVNPELLRIQLAISVAQSREGVPYPSIVEVCLMLILMEMVIEATIRLPKNIGPTITMVGGIILGQAIVQAHLVSNLLIIILATSTIANFTMSGYINTIGVRIFKYVTLLLSTMFGIFGLEAAIIWFCMYLASLNSSSIPYLSLSLKGKASYE</sequence>
<keyword evidence="2 3" id="KW-0472">Membrane</keyword>
<dbReference type="PANTHER" id="PTHR22550:SF5">
    <property type="entry name" value="LEUCINE ZIPPER PROTEIN 4"/>
    <property type="match status" value="1"/>
</dbReference>
<accession>A0A4R5KSL5</accession>
<dbReference type="InterPro" id="IPR050768">
    <property type="entry name" value="UPF0353/GerABKA_families"/>
</dbReference>
<evidence type="ECO:0000256" key="1">
    <source>
        <dbReference type="ARBA" id="ARBA00005278"/>
    </source>
</evidence>
<feature type="transmembrane region" description="Helical" evidence="3">
    <location>
        <begin position="334"/>
        <end position="351"/>
    </location>
</feature>
<organism evidence="4 5">
    <name type="scientific">Paenibacillus piri</name>
    <dbReference type="NCBI Taxonomy" id="2547395"/>
    <lineage>
        <taxon>Bacteria</taxon>
        <taxon>Bacillati</taxon>
        <taxon>Bacillota</taxon>
        <taxon>Bacilli</taxon>
        <taxon>Bacillales</taxon>
        <taxon>Paenibacillaceae</taxon>
        <taxon>Paenibacillus</taxon>
    </lineage>
</organism>
<name>A0A4R5KSL5_9BACL</name>
<reference evidence="4 5" key="1">
    <citation type="submission" date="2019-03" db="EMBL/GenBank/DDBJ databases">
        <title>This is whole genome sequence of Paenibacillus sp MS74 strain.</title>
        <authorList>
            <person name="Trinh H.N."/>
        </authorList>
    </citation>
    <scope>NUCLEOTIDE SEQUENCE [LARGE SCALE GENOMIC DNA]</scope>
    <source>
        <strain evidence="4 5">MS74</strain>
    </source>
</reference>
<feature type="transmembrane region" description="Helical" evidence="3">
    <location>
        <begin position="303"/>
        <end position="322"/>
    </location>
</feature>
<keyword evidence="5" id="KW-1185">Reference proteome</keyword>
<keyword evidence="3" id="KW-1133">Transmembrane helix</keyword>
<comment type="caution">
    <text evidence="4">The sequence shown here is derived from an EMBL/GenBank/DDBJ whole genome shotgun (WGS) entry which is preliminary data.</text>
</comment>
<feature type="transmembrane region" description="Helical" evidence="3">
    <location>
        <begin position="357"/>
        <end position="376"/>
    </location>
</feature>
<dbReference type="GO" id="GO:0009847">
    <property type="term" value="P:spore germination"/>
    <property type="evidence" value="ECO:0007669"/>
    <property type="project" value="InterPro"/>
</dbReference>
<evidence type="ECO:0000256" key="3">
    <source>
        <dbReference type="SAM" id="Phobius"/>
    </source>
</evidence>
<evidence type="ECO:0000313" key="5">
    <source>
        <dbReference type="Proteomes" id="UP000295636"/>
    </source>
</evidence>
<dbReference type="GO" id="GO:0016020">
    <property type="term" value="C:membrane"/>
    <property type="evidence" value="ECO:0007669"/>
    <property type="project" value="InterPro"/>
</dbReference>
<gene>
    <name evidence="4" type="ORF">E1757_10835</name>
</gene>
<dbReference type="InterPro" id="IPR004995">
    <property type="entry name" value="Spore_Ger"/>
</dbReference>
<dbReference type="Proteomes" id="UP000295636">
    <property type="component" value="Unassembled WGS sequence"/>
</dbReference>
<keyword evidence="3" id="KW-0812">Transmembrane</keyword>
<dbReference type="PIRSF" id="PIRSF005690">
    <property type="entry name" value="GerBA"/>
    <property type="match status" value="1"/>
</dbReference>
<dbReference type="RefSeq" id="WP_133227678.1">
    <property type="nucleotide sequence ID" value="NZ_SMRT01000004.1"/>
</dbReference>
<dbReference type="PANTHER" id="PTHR22550">
    <property type="entry name" value="SPORE GERMINATION PROTEIN"/>
    <property type="match status" value="1"/>
</dbReference>
<dbReference type="OrthoDB" id="1726708at2"/>
<dbReference type="AlphaFoldDB" id="A0A4R5KSL5"/>
<protein>
    <submittedName>
        <fullName evidence="4">Spore gernimation protein GerA</fullName>
    </submittedName>
</protein>
<proteinExistence type="inferred from homology"/>
<dbReference type="EMBL" id="SMRT01000004">
    <property type="protein sequence ID" value="TDF98005.1"/>
    <property type="molecule type" value="Genomic_DNA"/>
</dbReference>
<evidence type="ECO:0000256" key="2">
    <source>
        <dbReference type="ARBA" id="ARBA00023136"/>
    </source>
</evidence>
<feature type="transmembrane region" description="Helical" evidence="3">
    <location>
        <begin position="388"/>
        <end position="412"/>
    </location>
</feature>